<organism evidence="1 2">
    <name type="scientific">Sphingobacterium deserti</name>
    <dbReference type="NCBI Taxonomy" id="1229276"/>
    <lineage>
        <taxon>Bacteria</taxon>
        <taxon>Pseudomonadati</taxon>
        <taxon>Bacteroidota</taxon>
        <taxon>Sphingobacteriia</taxon>
        <taxon>Sphingobacteriales</taxon>
        <taxon>Sphingobacteriaceae</taxon>
        <taxon>Sphingobacterium</taxon>
    </lineage>
</organism>
<accession>A0A0B8T726</accession>
<keyword evidence="2" id="KW-1185">Reference proteome</keyword>
<reference evidence="1 2" key="2">
    <citation type="journal article" date="2015" name="PLoS ONE">
        <title>Whole-Genome Optical Mapping and Finished Genome Sequence of Sphingobacterium deserti sp. nov., a New Species Isolated from the Western Desert of China.</title>
        <authorList>
            <person name="Teng C."/>
            <person name="Zhou Z."/>
            <person name="Molnar I."/>
            <person name="Li X."/>
            <person name="Tang R."/>
            <person name="Chen M."/>
            <person name="Wang L."/>
            <person name="Su S."/>
            <person name="Zhang W."/>
            <person name="Lin M."/>
        </authorList>
    </citation>
    <scope>NUCLEOTIDE SEQUENCE [LARGE SCALE GENOMIC DNA]</scope>
    <source>
        <strain evidence="2">ACCC05744</strain>
    </source>
</reference>
<dbReference type="EMBL" id="JJMU01000053">
    <property type="protein sequence ID" value="KGE13355.1"/>
    <property type="molecule type" value="Genomic_DNA"/>
</dbReference>
<gene>
    <name evidence="1" type="ORF">DI53_2886</name>
</gene>
<dbReference type="AlphaFoldDB" id="A0A0B8T726"/>
<dbReference type="Proteomes" id="UP000031802">
    <property type="component" value="Unassembled WGS sequence"/>
</dbReference>
<dbReference type="STRING" id="1229276.DI53_2886"/>
<name>A0A0B8T726_9SPHI</name>
<dbReference type="PATRIC" id="fig|1229276.3.peg.2983"/>
<sequence length="46" mass="5509">MFCRSILIFGHNEISVIDKQKHQEMLFVLQQANSDEKQAERSWLME</sequence>
<proteinExistence type="predicted"/>
<protein>
    <submittedName>
        <fullName evidence="1">Uncharacterized protein</fullName>
    </submittedName>
</protein>
<reference evidence="2" key="1">
    <citation type="submission" date="2014-04" db="EMBL/GenBank/DDBJ databases">
        <title>Whole-Genome optical mapping and complete genome sequence of Sphingobacterium deserti sp. nov., a new spaces isolated from desert in the west of China.</title>
        <authorList>
            <person name="Teng C."/>
            <person name="Zhou Z."/>
            <person name="Li X."/>
            <person name="Chen M."/>
            <person name="Lin M."/>
            <person name="Wang L."/>
            <person name="Su S."/>
            <person name="Zhang C."/>
            <person name="Zhang W."/>
        </authorList>
    </citation>
    <scope>NUCLEOTIDE SEQUENCE [LARGE SCALE GENOMIC DNA]</scope>
    <source>
        <strain evidence="2">ACCC05744</strain>
    </source>
</reference>
<evidence type="ECO:0000313" key="2">
    <source>
        <dbReference type="Proteomes" id="UP000031802"/>
    </source>
</evidence>
<evidence type="ECO:0000313" key="1">
    <source>
        <dbReference type="EMBL" id="KGE13355.1"/>
    </source>
</evidence>
<comment type="caution">
    <text evidence="1">The sequence shown here is derived from an EMBL/GenBank/DDBJ whole genome shotgun (WGS) entry which is preliminary data.</text>
</comment>